<dbReference type="Proteomes" id="UP001249851">
    <property type="component" value="Unassembled WGS sequence"/>
</dbReference>
<gene>
    <name evidence="1" type="ORF">P5673_033187</name>
</gene>
<keyword evidence="2" id="KW-1185">Reference proteome</keyword>
<reference evidence="1" key="2">
    <citation type="journal article" date="2023" name="Science">
        <title>Genomic signatures of disease resistance in endangered staghorn corals.</title>
        <authorList>
            <person name="Vollmer S.V."/>
            <person name="Selwyn J.D."/>
            <person name="Despard B.A."/>
            <person name="Roesel C.L."/>
        </authorList>
    </citation>
    <scope>NUCLEOTIDE SEQUENCE</scope>
    <source>
        <strain evidence="1">K2</strain>
    </source>
</reference>
<evidence type="ECO:0000313" key="2">
    <source>
        <dbReference type="Proteomes" id="UP001249851"/>
    </source>
</evidence>
<evidence type="ECO:0000313" key="1">
    <source>
        <dbReference type="EMBL" id="KAK2547054.1"/>
    </source>
</evidence>
<name>A0AAD9URA4_ACRCE</name>
<dbReference type="EMBL" id="JARQWQ010000222">
    <property type="protein sequence ID" value="KAK2547054.1"/>
    <property type="molecule type" value="Genomic_DNA"/>
</dbReference>
<organism evidence="1 2">
    <name type="scientific">Acropora cervicornis</name>
    <name type="common">Staghorn coral</name>
    <dbReference type="NCBI Taxonomy" id="6130"/>
    <lineage>
        <taxon>Eukaryota</taxon>
        <taxon>Metazoa</taxon>
        <taxon>Cnidaria</taxon>
        <taxon>Anthozoa</taxon>
        <taxon>Hexacorallia</taxon>
        <taxon>Scleractinia</taxon>
        <taxon>Astrocoeniina</taxon>
        <taxon>Acroporidae</taxon>
        <taxon>Acropora</taxon>
    </lineage>
</organism>
<protein>
    <submittedName>
        <fullName evidence="1">Uncharacterized protein</fullName>
    </submittedName>
</protein>
<sequence>MTKLEERFQVGHSTLALLQKLWLRQDFQRKKHKKKLITGEAFIVKGLSQFGVFRTCISIKALNRLRPRWFINPDL</sequence>
<accession>A0AAD9URA4</accession>
<dbReference type="AlphaFoldDB" id="A0AAD9URA4"/>
<comment type="caution">
    <text evidence="1">The sequence shown here is derived from an EMBL/GenBank/DDBJ whole genome shotgun (WGS) entry which is preliminary data.</text>
</comment>
<proteinExistence type="predicted"/>
<reference evidence="1" key="1">
    <citation type="journal article" date="2023" name="G3 (Bethesda)">
        <title>Whole genome assembly and annotation of the endangered Caribbean coral Acropora cervicornis.</title>
        <authorList>
            <person name="Selwyn J.D."/>
            <person name="Vollmer S.V."/>
        </authorList>
    </citation>
    <scope>NUCLEOTIDE SEQUENCE</scope>
    <source>
        <strain evidence="1">K2</strain>
    </source>
</reference>